<organism evidence="9 10">
    <name type="scientific">Deinococcus radiopugnans</name>
    <dbReference type="NCBI Taxonomy" id="57497"/>
    <lineage>
        <taxon>Bacteria</taxon>
        <taxon>Thermotogati</taxon>
        <taxon>Deinococcota</taxon>
        <taxon>Deinococci</taxon>
        <taxon>Deinococcales</taxon>
        <taxon>Deinococcaceae</taxon>
        <taxon>Deinococcus</taxon>
    </lineage>
</organism>
<feature type="domain" description="Peptidase M24" evidence="8">
    <location>
        <begin position="11"/>
        <end position="238"/>
    </location>
</feature>
<accession>A0A0A7KIH4</accession>
<evidence type="ECO:0000256" key="4">
    <source>
        <dbReference type="ARBA" id="ARBA00022723"/>
    </source>
</evidence>
<dbReference type="NCBIfam" id="TIGR00500">
    <property type="entry name" value="met_pdase_I"/>
    <property type="match status" value="1"/>
</dbReference>
<proteinExistence type="inferred from homology"/>
<dbReference type="PANTHER" id="PTHR43330:SF13">
    <property type="entry name" value="METHIONINE AMINOPEPTIDASE 2"/>
    <property type="match status" value="1"/>
</dbReference>
<feature type="binding site" evidence="6">
    <location>
        <position position="104"/>
    </location>
    <ligand>
        <name>a divalent metal cation</name>
        <dbReference type="ChEBI" id="CHEBI:60240"/>
        <label>2</label>
        <note>catalytic</note>
    </ligand>
</feature>
<protein>
    <recommendedName>
        <fullName evidence="6 7">Methionine aminopeptidase</fullName>
        <shortName evidence="6">MAP</shortName>
        <shortName evidence="6">MetAP</shortName>
        <ecNumber evidence="6 7">3.4.11.18</ecNumber>
    </recommendedName>
    <alternativeName>
        <fullName evidence="6">Peptidase M</fullName>
    </alternativeName>
</protein>
<dbReference type="SUPFAM" id="SSF55920">
    <property type="entry name" value="Creatinase/aminopeptidase"/>
    <property type="match status" value="1"/>
</dbReference>
<dbReference type="GO" id="GO:0046872">
    <property type="term" value="F:metal ion binding"/>
    <property type="evidence" value="ECO:0007669"/>
    <property type="project" value="UniProtKB-UniRule"/>
</dbReference>
<feature type="binding site" evidence="6">
    <location>
        <position position="232"/>
    </location>
    <ligand>
        <name>a divalent metal cation</name>
        <dbReference type="ChEBI" id="CHEBI:60240"/>
        <label>1</label>
    </ligand>
</feature>
<feature type="binding site" evidence="6">
    <location>
        <position position="104"/>
    </location>
    <ligand>
        <name>a divalent metal cation</name>
        <dbReference type="ChEBI" id="CHEBI:60240"/>
        <label>1</label>
    </ligand>
</feature>
<feature type="binding site" evidence="6">
    <location>
        <position position="93"/>
    </location>
    <ligand>
        <name>a divalent metal cation</name>
        <dbReference type="ChEBI" id="CHEBI:60240"/>
        <label>1</label>
    </ligand>
</feature>
<dbReference type="HOGENOM" id="CLU_015857_0_2_0"/>
<evidence type="ECO:0000259" key="8">
    <source>
        <dbReference type="Pfam" id="PF00557"/>
    </source>
</evidence>
<gene>
    <name evidence="6" type="primary">map</name>
    <name evidence="9" type="ORF">QR90_03370</name>
</gene>
<comment type="subunit">
    <text evidence="6">Monomer.</text>
</comment>
<evidence type="ECO:0000256" key="6">
    <source>
        <dbReference type="HAMAP-Rule" id="MF_01974"/>
    </source>
</evidence>
<comment type="similarity">
    <text evidence="6">Belongs to the peptidase M24A family. Methionine aminopeptidase type 1 subfamily.</text>
</comment>
<feature type="binding site" evidence="6">
    <location>
        <position position="167"/>
    </location>
    <ligand>
        <name>a divalent metal cation</name>
        <dbReference type="ChEBI" id="CHEBI:60240"/>
        <label>2</label>
        <note>catalytic</note>
    </ligand>
</feature>
<dbReference type="Pfam" id="PF00557">
    <property type="entry name" value="Peptidase_M24"/>
    <property type="match status" value="1"/>
</dbReference>
<dbReference type="HAMAP" id="MF_01974">
    <property type="entry name" value="MetAP_1"/>
    <property type="match status" value="1"/>
</dbReference>
<comment type="function">
    <text evidence="1 6">Removes the N-terminal methionine from nascent proteins. The N-terminal methionine is often cleaved when the second residue in the primary sequence is small and uncharged (Met-Ala-, Cys, Gly, Pro, Ser, Thr, or Val). Requires deformylation of the N(alpha)-formylated initiator methionine before it can be hydrolyzed.</text>
</comment>
<evidence type="ECO:0000313" key="9">
    <source>
        <dbReference type="EMBL" id="AIZ44348.1"/>
    </source>
</evidence>
<dbReference type="PANTHER" id="PTHR43330">
    <property type="entry name" value="METHIONINE AMINOPEPTIDASE"/>
    <property type="match status" value="1"/>
</dbReference>
<dbReference type="CDD" id="cd01086">
    <property type="entry name" value="MetAP1"/>
    <property type="match status" value="1"/>
</dbReference>
<evidence type="ECO:0000256" key="5">
    <source>
        <dbReference type="ARBA" id="ARBA00022801"/>
    </source>
</evidence>
<feature type="binding site" evidence="6">
    <location>
        <position position="200"/>
    </location>
    <ligand>
        <name>a divalent metal cation</name>
        <dbReference type="ChEBI" id="CHEBI:60240"/>
        <label>2</label>
        <note>catalytic</note>
    </ligand>
</feature>
<dbReference type="InterPro" id="IPR001714">
    <property type="entry name" value="Pept_M24_MAP"/>
</dbReference>
<keyword evidence="5 6" id="KW-0378">Hydrolase</keyword>
<dbReference type="AlphaFoldDB" id="A0A0A7KIH4"/>
<evidence type="ECO:0000256" key="1">
    <source>
        <dbReference type="ARBA" id="ARBA00002521"/>
    </source>
</evidence>
<evidence type="ECO:0000313" key="10">
    <source>
        <dbReference type="Proteomes" id="UP000030634"/>
    </source>
</evidence>
<evidence type="ECO:0000256" key="2">
    <source>
        <dbReference type="ARBA" id="ARBA00022438"/>
    </source>
</evidence>
<dbReference type="Proteomes" id="UP000030634">
    <property type="component" value="Chromosome"/>
</dbReference>
<name>A0A0A7KIH4_9DEIO</name>
<sequence length="247" mass="26350">MTITTKAELQGMKRAGFVVAETLRTLKDAIRPGVTPAELDALAGQVFRQHGATSAPRMTYNAPVNVFVSVNNDIVHGLPTRRPLAAGDVVSLDVTPFVDGFIADAAVTVAVPPASPVALRLIECTEAALGVALAAAKVGQPVHAIGRAVETEVRRRGFTVLRELFGHGVGRAIHEEPNVPNYFRPVDRKKLHEGLVIAVEPMVSAGRSHRVRTRRDGWTLSTTDGGLAAHFEHTIMITGGQPLILTA</sequence>
<comment type="cofactor">
    <cofactor evidence="6">
        <name>Co(2+)</name>
        <dbReference type="ChEBI" id="CHEBI:48828"/>
    </cofactor>
    <cofactor evidence="6">
        <name>Zn(2+)</name>
        <dbReference type="ChEBI" id="CHEBI:29105"/>
    </cofactor>
    <cofactor evidence="6">
        <name>Mn(2+)</name>
        <dbReference type="ChEBI" id="CHEBI:29035"/>
    </cofactor>
    <cofactor evidence="6">
        <name>Fe(2+)</name>
        <dbReference type="ChEBI" id="CHEBI:29033"/>
    </cofactor>
    <text evidence="6">Binds 2 divalent metal cations per subunit. Has a high-affinity and a low affinity metal-binding site. The true nature of the physiological cofactor is under debate. The enzyme is active with cobalt, zinc, manganese or divalent iron ions. Most likely, methionine aminopeptidases function as mononuclear Fe(2+)-metalloproteases under physiological conditions, and the catalytically relevant metal-binding site has been assigned to the histidine-containing high-affinity site.</text>
</comment>
<feature type="binding site" evidence="6">
    <location>
        <position position="232"/>
    </location>
    <ligand>
        <name>a divalent metal cation</name>
        <dbReference type="ChEBI" id="CHEBI:60240"/>
        <label>2</label>
        <note>catalytic</note>
    </ligand>
</feature>
<reference evidence="10" key="1">
    <citation type="submission" date="2014-11" db="EMBL/GenBank/DDBJ databases">
        <title>Hymenobacter sp. DG25B genome submission.</title>
        <authorList>
            <person name="Jung H.-Y."/>
            <person name="Kim M.K."/>
            <person name="Srinivasan S."/>
            <person name="Lim S."/>
        </authorList>
    </citation>
    <scope>NUCLEOTIDE SEQUENCE [LARGE SCALE GENOMIC DNA]</scope>
    <source>
        <strain evidence="10">DY59</strain>
    </source>
</reference>
<dbReference type="InterPro" id="IPR036005">
    <property type="entry name" value="Creatinase/aminopeptidase-like"/>
</dbReference>
<feature type="binding site" evidence="6">
    <location>
        <position position="174"/>
    </location>
    <ligand>
        <name>substrate</name>
    </ligand>
</feature>
<dbReference type="GO" id="GO:0070006">
    <property type="term" value="F:metalloaminopeptidase activity"/>
    <property type="evidence" value="ECO:0007669"/>
    <property type="project" value="UniProtKB-UniRule"/>
</dbReference>
<keyword evidence="2 6" id="KW-0031">Aminopeptidase</keyword>
<keyword evidence="3 6" id="KW-0645">Protease</keyword>
<comment type="catalytic activity">
    <reaction evidence="6 7">
        <text>Release of N-terminal amino acids, preferentially methionine, from peptides and arylamides.</text>
        <dbReference type="EC" id="3.4.11.18"/>
    </reaction>
</comment>
<evidence type="ECO:0000256" key="3">
    <source>
        <dbReference type="ARBA" id="ARBA00022670"/>
    </source>
</evidence>
<dbReference type="InterPro" id="IPR002467">
    <property type="entry name" value="Pept_M24A_MAP1"/>
</dbReference>
<evidence type="ECO:0000256" key="7">
    <source>
        <dbReference type="RuleBase" id="RU003653"/>
    </source>
</evidence>
<keyword evidence="4 6" id="KW-0479">Metal-binding</keyword>
<dbReference type="PRINTS" id="PR00599">
    <property type="entry name" value="MAPEPTIDASE"/>
</dbReference>
<dbReference type="STRING" id="1182571.QR90_03370"/>
<dbReference type="GO" id="GO:0006508">
    <property type="term" value="P:proteolysis"/>
    <property type="evidence" value="ECO:0007669"/>
    <property type="project" value="UniProtKB-KW"/>
</dbReference>
<dbReference type="EMBL" id="CP010028">
    <property type="protein sequence ID" value="AIZ44348.1"/>
    <property type="molecule type" value="Genomic_DNA"/>
</dbReference>
<dbReference type="RefSeq" id="WP_039682231.1">
    <property type="nucleotide sequence ID" value="NZ_CP010028.1"/>
</dbReference>
<dbReference type="GO" id="GO:0004239">
    <property type="term" value="F:initiator methionyl aminopeptidase activity"/>
    <property type="evidence" value="ECO:0007669"/>
    <property type="project" value="UniProtKB-UniRule"/>
</dbReference>
<feature type="binding site" evidence="6">
    <location>
        <position position="76"/>
    </location>
    <ligand>
        <name>substrate</name>
    </ligand>
</feature>
<dbReference type="InterPro" id="IPR000994">
    <property type="entry name" value="Pept_M24"/>
</dbReference>
<dbReference type="KEGG" id="dsw:QR90_03370"/>
<dbReference type="Gene3D" id="3.90.230.10">
    <property type="entry name" value="Creatinase/methionine aminopeptidase superfamily"/>
    <property type="match status" value="1"/>
</dbReference>
<dbReference type="EC" id="3.4.11.18" evidence="6 7"/>